<dbReference type="Proteomes" id="UP001157418">
    <property type="component" value="Unassembled WGS sequence"/>
</dbReference>
<evidence type="ECO:0008006" key="11">
    <source>
        <dbReference type="Google" id="ProtNLM"/>
    </source>
</evidence>
<evidence type="ECO:0000256" key="1">
    <source>
        <dbReference type="ARBA" id="ARBA00008894"/>
    </source>
</evidence>
<keyword evidence="10" id="KW-1185">Reference proteome</keyword>
<reference evidence="9 10" key="1">
    <citation type="submission" date="2022-01" db="EMBL/GenBank/DDBJ databases">
        <authorList>
            <person name="Xiong W."/>
            <person name="Schranz E."/>
        </authorList>
    </citation>
    <scope>NUCLEOTIDE SEQUENCE [LARGE SCALE GENOMIC DNA]</scope>
</reference>
<dbReference type="EMBL" id="CAKMRJ010004445">
    <property type="protein sequence ID" value="CAH1435796.1"/>
    <property type="molecule type" value="Genomic_DNA"/>
</dbReference>
<keyword evidence="2" id="KW-0433">Leucine-rich repeat</keyword>
<feature type="domain" description="Disease resistance protein At4g27190-like leucine-rich repeats" evidence="8">
    <location>
        <begin position="1496"/>
        <end position="1596"/>
    </location>
</feature>
<dbReference type="Gene3D" id="3.40.50.300">
    <property type="entry name" value="P-loop containing nucleotide triphosphate hydrolases"/>
    <property type="match status" value="1"/>
</dbReference>
<dbReference type="GO" id="GO:0006952">
    <property type="term" value="P:defense response"/>
    <property type="evidence" value="ECO:0007669"/>
    <property type="project" value="UniProtKB-KW"/>
</dbReference>
<feature type="compositionally biased region" description="Acidic residues" evidence="6">
    <location>
        <begin position="1057"/>
        <end position="1113"/>
    </location>
</feature>
<dbReference type="SUPFAM" id="SSF52058">
    <property type="entry name" value="L domain-like"/>
    <property type="match status" value="2"/>
</dbReference>
<dbReference type="InterPro" id="IPR036388">
    <property type="entry name" value="WH-like_DNA-bd_sf"/>
</dbReference>
<evidence type="ECO:0000256" key="6">
    <source>
        <dbReference type="SAM" id="MobiDB-lite"/>
    </source>
</evidence>
<dbReference type="Gene3D" id="1.10.8.430">
    <property type="entry name" value="Helical domain of apoptotic protease-activating factors"/>
    <property type="match status" value="1"/>
</dbReference>
<sequence length="1900" mass="216364">MDVATEIMKQVVQILMVPVKKHLGYMISCTKYTRDMGIKMAELNVARLGIEERTNHNTSNRLEVPAQVSGWLEEVGKINGKVESIPSDVGSCFDLKIRHKVGRKAFNIIEEIDSVMRRHSMITWTDHPIPLGRVDSMNASTSTSSNNYNNFQSREVTFTKALKALGVNQKSHMIALCGMGGVGKTTMMQRLKKVVHEKKMFNFIVEAIIGEKTDPVAIQDAIADYLGVELNEKSKQARADKLRQGFKAKSDGGKNKFFVILDDVWQSVDLEDIGLSPFPNQGVDFKVLLTSRDRHVCTVMGVEANLIFNVGLLIEAEAQSLFHQFVVTSEPELHKIGEDIVKKCFGLPIAIKTMACTLRHKRKDAWMDALSRLEHHDIHSVVPKVFETSYNNLKDKETKSVFLMCGLFLEDFDIPIEELMRYGWGLKLFDKVNTIRQARNRLNTCIERLVQTNLLIESDDGVHVKMHDLVRAFVLGMFSEVEHASIINHGNMPEWTENDISDSCKQISLTCKSMLEFPGDLKFPNLKILKLMHGGKSLRYPQDFYQGMEKLEVISYDEMKYPLLPSLPQCSTVLRVLHLHKCSLRMFDCSSIGNLFNMEVLSFANSNIELLPSVIGNLKKLRLLDLTNCYGVRIEKDVLKYLVKLEELYIRNGSTRFTEDNYKEIAERSNNLSTLEFEFFNNNAQVKNMSFENLERFKISVGRFLDGDIGKSSLSYENTLHLVTNKSEVINSKLNELFVKTKVLFLSVDGMNDLEDVEVKSTHPPQSSSFCYLRVLFISECVELRYLFKLHVANTLSNLEHLKVYDCDNMEELVHNGTEGSGKNTITFPKLKFLSLCRLPKLLGLCLNVNIIELPELVELKLGSMPGFTSIFPKNKLETSSLLKEEVVIPKLETLQIDYMENIKEIWPCEHSRGAEVKLREIEVRNCDKLVNLFPYNPMSLLHHLEELEVDNCDSIESLFIIDLDSAGEIGEEKNTSNLRSIKVWKLGKLREVWRIKGEDNSCPLIGGFEAVESIKIEKCEMFRNVFTPTTTNFDLGALLEMDIRNCGENKGNDSEESREEENSREEEESIEEEESREEEESIEEEEEESIEEEESREEEESIEEEEQSDILLEEETLQKVTDSIANVVFPSSIIHSFHNLHQLALERYEGVEVVFEIEIPTSRELVTTHHKQQPILPNLKNLNLSDMDNMSHVWKCNRNFFFTLPKQQSESPFHNLTNIYVEDCRSIKYLFSPLMAELLSNLKEVKIEQCDGIEEVVSNRDDGDEEKTTFTSTSAHTSPILFPQLDSLTLKQLKNLKRIGGGGAKDGSNEISSNNTTTTTAFVNQLMFSEADSVSWRLSQYSREIIIKYCHALSYVIPCNAAGQMQKLQVLKIKNCNGMKEVFVSQEMNSNNKSSGEEGKGGTPGIPRLNKVIMLPNLKILEIVGCPFLKHIFTFSALEGLRQLEELTIKDCVAMQVIVKKEEDVSSKEVVVFPRLKSIALEDLPKLQMLNIHSRNLKILELKYCESLEHIFTFSAHGSLRQLEELTISGCGSMKVILKEEEDQSSSSSKDVVEFPQLKSVEILNLPELEGFFLGMNEFRLPSLDKVKIDNCPKMMVFAPGGSTTPELKYIHTKLGKHSLECGLNFHVTHHQSPFPNSSGMPWSFHNLIELDVKWNYVKKIIPSSELLQLQKLEKIHVKHCDWAIEVVEALEEAGRNRNSISGHGFDESSQTTTIVRLPNLTQVKLDNLGSLRNIWKSNQWTTFEFPNLTTLYIYKCDRLGHVFSGSMVSSLLQLQELRITDCDLLVDVIVKDASGVVEEESDGKSNEILVLPRLKSISLHYLRCFQGFSLGKEDFSFPLLDTLLIKECPTIRTFTKGNLATPKLKEIETRFGSFYAGEDINSFIKIKQKEFSDDWDYD</sequence>
<feature type="domain" description="NB-ARC" evidence="7">
    <location>
        <begin position="159"/>
        <end position="329"/>
    </location>
</feature>
<dbReference type="PRINTS" id="PR00364">
    <property type="entry name" value="DISEASERSIST"/>
</dbReference>
<comment type="similarity">
    <text evidence="1">Belongs to the disease resistance NB-LRR family.</text>
</comment>
<feature type="domain" description="Disease resistance protein At4g27190-like leucine-rich repeats" evidence="8">
    <location>
        <begin position="1211"/>
        <end position="1300"/>
    </location>
</feature>
<feature type="domain" description="Disease resistance protein At4g27190-like leucine-rich repeats" evidence="8">
    <location>
        <begin position="1644"/>
        <end position="1785"/>
    </location>
</feature>
<dbReference type="Gene3D" id="3.80.10.10">
    <property type="entry name" value="Ribonuclease Inhibitor"/>
    <property type="match status" value="5"/>
</dbReference>
<organism evidence="9 10">
    <name type="scientific">Lactuca virosa</name>
    <dbReference type="NCBI Taxonomy" id="75947"/>
    <lineage>
        <taxon>Eukaryota</taxon>
        <taxon>Viridiplantae</taxon>
        <taxon>Streptophyta</taxon>
        <taxon>Embryophyta</taxon>
        <taxon>Tracheophyta</taxon>
        <taxon>Spermatophyta</taxon>
        <taxon>Magnoliopsida</taxon>
        <taxon>eudicotyledons</taxon>
        <taxon>Gunneridae</taxon>
        <taxon>Pentapetalae</taxon>
        <taxon>asterids</taxon>
        <taxon>campanulids</taxon>
        <taxon>Asterales</taxon>
        <taxon>Asteraceae</taxon>
        <taxon>Cichorioideae</taxon>
        <taxon>Cichorieae</taxon>
        <taxon>Lactucinae</taxon>
        <taxon>Lactuca</taxon>
    </lineage>
</organism>
<evidence type="ECO:0000259" key="8">
    <source>
        <dbReference type="Pfam" id="PF23247"/>
    </source>
</evidence>
<feature type="domain" description="Disease resistance protein At4g27190-like leucine-rich repeats" evidence="8">
    <location>
        <begin position="759"/>
        <end position="874"/>
    </location>
</feature>
<dbReference type="SUPFAM" id="SSF52540">
    <property type="entry name" value="P-loop containing nucleoside triphosphate hydrolases"/>
    <property type="match status" value="1"/>
</dbReference>
<accession>A0AAU9NBN6</accession>
<feature type="domain" description="Disease resistance protein At4g27190-like leucine-rich repeats" evidence="8">
    <location>
        <begin position="1415"/>
        <end position="1490"/>
    </location>
</feature>
<dbReference type="InterPro" id="IPR032675">
    <property type="entry name" value="LRR_dom_sf"/>
</dbReference>
<evidence type="ECO:0000313" key="10">
    <source>
        <dbReference type="Proteomes" id="UP001157418"/>
    </source>
</evidence>
<dbReference type="InterPro" id="IPR050905">
    <property type="entry name" value="Plant_NBS-LRR"/>
</dbReference>
<evidence type="ECO:0000256" key="3">
    <source>
        <dbReference type="ARBA" id="ARBA00022737"/>
    </source>
</evidence>
<dbReference type="GO" id="GO:0005524">
    <property type="term" value="F:ATP binding"/>
    <property type="evidence" value="ECO:0007669"/>
    <property type="project" value="UniProtKB-KW"/>
</dbReference>
<dbReference type="PANTHER" id="PTHR33463">
    <property type="entry name" value="NB-ARC DOMAIN-CONTAINING PROTEIN-RELATED"/>
    <property type="match status" value="1"/>
</dbReference>
<comment type="caution">
    <text evidence="9">The sequence shown here is derived from an EMBL/GenBank/DDBJ whole genome shotgun (WGS) entry which is preliminary data.</text>
</comment>
<evidence type="ECO:0000256" key="4">
    <source>
        <dbReference type="ARBA" id="ARBA00022821"/>
    </source>
</evidence>
<evidence type="ECO:0000259" key="7">
    <source>
        <dbReference type="Pfam" id="PF00931"/>
    </source>
</evidence>
<dbReference type="GO" id="GO:0043531">
    <property type="term" value="F:ADP binding"/>
    <property type="evidence" value="ECO:0007669"/>
    <property type="project" value="InterPro"/>
</dbReference>
<gene>
    <name evidence="9" type="ORF">LVIROSA_LOCUS22206</name>
</gene>
<evidence type="ECO:0000256" key="2">
    <source>
        <dbReference type="ARBA" id="ARBA00022614"/>
    </source>
</evidence>
<dbReference type="Pfam" id="PF23247">
    <property type="entry name" value="LRR_RPS2"/>
    <property type="match status" value="7"/>
</dbReference>
<keyword evidence="5" id="KW-0067">ATP-binding</keyword>
<dbReference type="InterPro" id="IPR057135">
    <property type="entry name" value="At4g27190-like_LRR"/>
</dbReference>
<dbReference type="InterPro" id="IPR027417">
    <property type="entry name" value="P-loop_NTPase"/>
</dbReference>
<dbReference type="SUPFAM" id="SSF52047">
    <property type="entry name" value="RNI-like"/>
    <property type="match status" value="3"/>
</dbReference>
<evidence type="ECO:0000313" key="9">
    <source>
        <dbReference type="EMBL" id="CAH1435796.1"/>
    </source>
</evidence>
<protein>
    <recommendedName>
        <fullName evidence="11">Resistance protein candidate</fullName>
    </recommendedName>
</protein>
<feature type="domain" description="Disease resistance protein At4g27190-like leucine-rich repeats" evidence="8">
    <location>
        <begin position="1123"/>
        <end position="1205"/>
    </location>
</feature>
<keyword evidence="4" id="KW-0611">Plant defense</keyword>
<keyword evidence="5" id="KW-0547">Nucleotide-binding</keyword>
<dbReference type="InterPro" id="IPR002182">
    <property type="entry name" value="NB-ARC"/>
</dbReference>
<feature type="compositionally biased region" description="Basic and acidic residues" evidence="6">
    <location>
        <begin position="1047"/>
        <end position="1056"/>
    </location>
</feature>
<dbReference type="PANTHER" id="PTHR33463:SF96">
    <property type="entry name" value="LEUCINE-RICH REPEAT DOMAIN, L DOMAIN-LIKE PROTEIN-RELATED"/>
    <property type="match status" value="1"/>
</dbReference>
<keyword evidence="3" id="KW-0677">Repeat</keyword>
<feature type="region of interest" description="Disordered" evidence="6">
    <location>
        <begin position="1047"/>
        <end position="1113"/>
    </location>
</feature>
<evidence type="ECO:0000256" key="5">
    <source>
        <dbReference type="ARBA" id="ARBA00022840"/>
    </source>
</evidence>
<feature type="domain" description="Disease resistance protein At4g27190-like leucine-rich repeats" evidence="8">
    <location>
        <begin position="892"/>
        <end position="1048"/>
    </location>
</feature>
<dbReference type="InterPro" id="IPR042197">
    <property type="entry name" value="Apaf_helical"/>
</dbReference>
<name>A0AAU9NBN6_9ASTR</name>
<proteinExistence type="inferred from homology"/>
<dbReference type="Pfam" id="PF00931">
    <property type="entry name" value="NB-ARC"/>
    <property type="match status" value="1"/>
</dbReference>
<dbReference type="Gene3D" id="1.10.10.10">
    <property type="entry name" value="Winged helix-like DNA-binding domain superfamily/Winged helix DNA-binding domain"/>
    <property type="match status" value="1"/>
</dbReference>